<comment type="similarity">
    <text evidence="1">Belongs to the methylthioribose kinase family.</text>
</comment>
<dbReference type="SUPFAM" id="SSF56112">
    <property type="entry name" value="Protein kinase-like (PK-like)"/>
    <property type="match status" value="1"/>
</dbReference>
<evidence type="ECO:0000256" key="1">
    <source>
        <dbReference type="ARBA" id="ARBA00010165"/>
    </source>
</evidence>
<evidence type="ECO:0000256" key="6">
    <source>
        <dbReference type="ARBA" id="ARBA00022777"/>
    </source>
</evidence>
<dbReference type="NCBIfam" id="TIGR01767">
    <property type="entry name" value="MTRK"/>
    <property type="match status" value="1"/>
</dbReference>
<evidence type="ECO:0000256" key="5">
    <source>
        <dbReference type="ARBA" id="ARBA00022741"/>
    </source>
</evidence>
<dbReference type="Gene3D" id="3.90.1200.10">
    <property type="match status" value="1"/>
</dbReference>
<name>A0A8J7FP03_9GAMM</name>
<dbReference type="EC" id="2.7.1.100" evidence="3"/>
<keyword evidence="6 9" id="KW-0418">Kinase</keyword>
<evidence type="ECO:0000256" key="3">
    <source>
        <dbReference type="ARBA" id="ARBA00012128"/>
    </source>
</evidence>
<dbReference type="PIRSF" id="PIRSF031134">
    <property type="entry name" value="MTRK"/>
    <property type="match status" value="1"/>
</dbReference>
<dbReference type="GO" id="GO:0005524">
    <property type="term" value="F:ATP binding"/>
    <property type="evidence" value="ECO:0007669"/>
    <property type="project" value="UniProtKB-KW"/>
</dbReference>
<comment type="caution">
    <text evidence="9">The sequence shown here is derived from an EMBL/GenBank/DDBJ whole genome shotgun (WGS) entry which is preliminary data.</text>
</comment>
<dbReference type="Pfam" id="PF01636">
    <property type="entry name" value="APH"/>
    <property type="match status" value="1"/>
</dbReference>
<dbReference type="GO" id="GO:0046522">
    <property type="term" value="F:S-methyl-5-thioribose kinase activity"/>
    <property type="evidence" value="ECO:0007669"/>
    <property type="project" value="UniProtKB-EC"/>
</dbReference>
<protein>
    <recommendedName>
        <fullName evidence="3">S-methyl-5-thioribose kinase</fullName>
        <ecNumber evidence="3">2.7.1.100</ecNumber>
    </recommendedName>
</protein>
<dbReference type="InterPro" id="IPR011009">
    <property type="entry name" value="Kinase-like_dom_sf"/>
</dbReference>
<evidence type="ECO:0000313" key="9">
    <source>
        <dbReference type="EMBL" id="MBE9397752.1"/>
    </source>
</evidence>
<accession>A0A8J7FP03</accession>
<gene>
    <name evidence="9" type="primary">mtnK</name>
    <name evidence="9" type="ORF">IOQ59_10825</name>
</gene>
<evidence type="ECO:0000256" key="7">
    <source>
        <dbReference type="ARBA" id="ARBA00022840"/>
    </source>
</evidence>
<dbReference type="AlphaFoldDB" id="A0A8J7FP03"/>
<dbReference type="Gene3D" id="3.30.200.20">
    <property type="entry name" value="Phosphorylase Kinase, domain 1"/>
    <property type="match status" value="1"/>
</dbReference>
<dbReference type="EMBL" id="JADEYS010000009">
    <property type="protein sequence ID" value="MBE9397752.1"/>
    <property type="molecule type" value="Genomic_DNA"/>
</dbReference>
<keyword evidence="5" id="KW-0547">Nucleotide-binding</keyword>
<dbReference type="InterPro" id="IPR002575">
    <property type="entry name" value="Aminoglycoside_PTrfase"/>
</dbReference>
<dbReference type="RefSeq" id="WP_193953300.1">
    <property type="nucleotide sequence ID" value="NZ_JADEYS010000009.1"/>
</dbReference>
<reference evidence="9" key="1">
    <citation type="submission" date="2020-10" db="EMBL/GenBank/DDBJ databases">
        <title>Bacterium isolated from coastal waters sediment.</title>
        <authorList>
            <person name="Chen R.-J."/>
            <person name="Lu D.-C."/>
            <person name="Zhu K.-L."/>
            <person name="Du Z.-J."/>
        </authorList>
    </citation>
    <scope>NUCLEOTIDE SEQUENCE</scope>
    <source>
        <strain evidence="9">N1Y112</strain>
    </source>
</reference>
<dbReference type="Proteomes" id="UP000640333">
    <property type="component" value="Unassembled WGS sequence"/>
</dbReference>
<evidence type="ECO:0000256" key="2">
    <source>
        <dbReference type="ARBA" id="ARBA00011738"/>
    </source>
</evidence>
<dbReference type="PANTHER" id="PTHR34273">
    <property type="entry name" value="METHYLTHIORIBOSE KINASE"/>
    <property type="match status" value="1"/>
</dbReference>
<dbReference type="GO" id="GO:0009086">
    <property type="term" value="P:methionine biosynthetic process"/>
    <property type="evidence" value="ECO:0007669"/>
    <property type="project" value="InterPro"/>
</dbReference>
<dbReference type="PANTHER" id="PTHR34273:SF2">
    <property type="entry name" value="METHYLTHIORIBOSE KINASE"/>
    <property type="match status" value="1"/>
</dbReference>
<comment type="subunit">
    <text evidence="2">Homodimer.</text>
</comment>
<evidence type="ECO:0000256" key="4">
    <source>
        <dbReference type="ARBA" id="ARBA00022679"/>
    </source>
</evidence>
<organism evidence="9 10">
    <name type="scientific">Pontibacterium sinense</name>
    <dbReference type="NCBI Taxonomy" id="2781979"/>
    <lineage>
        <taxon>Bacteria</taxon>
        <taxon>Pseudomonadati</taxon>
        <taxon>Pseudomonadota</taxon>
        <taxon>Gammaproteobacteria</taxon>
        <taxon>Oceanospirillales</taxon>
        <taxon>Oceanospirillaceae</taxon>
        <taxon>Pontibacterium</taxon>
    </lineage>
</organism>
<keyword evidence="4 9" id="KW-0808">Transferase</keyword>
<evidence type="ECO:0000259" key="8">
    <source>
        <dbReference type="Pfam" id="PF01636"/>
    </source>
</evidence>
<sequence length="402" mass="45375">MNFKKFETDEELVGFVLQHTDLFAADAELVVSEIGDGNINFVYRVSDQHGLSVIVKQALPYVRIIGEGWPLSQDRIRIEAEALQIAGKYCPDLAPEVYRFDQQLCAIVMEDIGSHENLRHLLIERRELPLLGNHLGRFLAQTAFYTSDFYLDSYEKKDQVSGFTNPDLCKITEDLFFLDPYCDHERNSINDHIRIEAEALWTDSALKFEVAKLKAKFLGQPQALLHADLHSGSVFANAIGTKVIDPEFAFCGPIAFDVGSIIGNLLLNYAGQSALEGDVLQRSAYQKWLLETIKTLWATFEIQFTTLIEEQGCEPTLSQTEYVDWFMAEIFTDSLGYAGTEMIRRSIGLSHVADLESIENAEARAGAERLSLEVAQHLIKYRSSFTDMASVCDWISSNYKLL</sequence>
<proteinExistence type="inferred from homology"/>
<evidence type="ECO:0000313" key="10">
    <source>
        <dbReference type="Proteomes" id="UP000640333"/>
    </source>
</evidence>
<keyword evidence="7" id="KW-0067">ATP-binding</keyword>
<keyword evidence="10" id="KW-1185">Reference proteome</keyword>
<feature type="domain" description="Aminoglycoside phosphotransferase" evidence="8">
    <location>
        <begin position="31"/>
        <end position="264"/>
    </location>
</feature>
<dbReference type="InterPro" id="IPR009212">
    <property type="entry name" value="Methylthioribose_kinase"/>
</dbReference>